<proteinExistence type="predicted"/>
<dbReference type="RefSeq" id="WP_252760400.1">
    <property type="nucleotide sequence ID" value="NZ_JAMXLY010000010.1"/>
</dbReference>
<name>A0ABT1BX65_9BACT</name>
<accession>A0ABT1BX65</accession>
<gene>
    <name evidence="1" type="ORF">NG821_04135</name>
</gene>
<dbReference type="EMBL" id="JAMXLY010000010">
    <property type="protein sequence ID" value="MCO6025037.1"/>
    <property type="molecule type" value="Genomic_DNA"/>
</dbReference>
<comment type="caution">
    <text evidence="1">The sequence shown here is derived from an EMBL/GenBank/DDBJ whole genome shotgun (WGS) entry which is preliminary data.</text>
</comment>
<organism evidence="1 2">
    <name type="scientific">Segatella cerevisiae</name>
    <dbReference type="NCBI Taxonomy" id="2053716"/>
    <lineage>
        <taxon>Bacteria</taxon>
        <taxon>Pseudomonadati</taxon>
        <taxon>Bacteroidota</taxon>
        <taxon>Bacteroidia</taxon>
        <taxon>Bacteroidales</taxon>
        <taxon>Prevotellaceae</taxon>
        <taxon>Segatella</taxon>
    </lineage>
</organism>
<evidence type="ECO:0000313" key="1">
    <source>
        <dbReference type="EMBL" id="MCO6025037.1"/>
    </source>
</evidence>
<protein>
    <submittedName>
        <fullName evidence="1">Uncharacterized protein</fullName>
    </submittedName>
</protein>
<evidence type="ECO:0000313" key="2">
    <source>
        <dbReference type="Proteomes" id="UP001204015"/>
    </source>
</evidence>
<keyword evidence="2" id="KW-1185">Reference proteome</keyword>
<sequence>MNFIQRNVFKKLRSQYFQSGEVLEPMTRFKIKKLEALLSNVADSKEGTVTLTTPFLEKKLNNIEQHERHAIDTSVETINLLRIIVSNINAMLNYGVSFKGIIQLGKYLRSENGGKIDWIKLDKWLGKLHIVRIAQLEGSILIKFFHFDEDEVPFVHHIENGADGLTIRSLCNSWEDLTKEWHFRQNNMGFVHNNNKVLWRNLKQSMRYFEYAPVETIFNFLHNFARSLSEIEE</sequence>
<reference evidence="1 2" key="1">
    <citation type="submission" date="2022-06" db="EMBL/GenBank/DDBJ databases">
        <title>A taxonomic note on the genus Prevotella: Description of four novel genera and emended description of the genera Hallella and Xylanibacter.</title>
        <authorList>
            <person name="Hitch T.C.A."/>
        </authorList>
    </citation>
    <scope>NUCLEOTIDE SEQUENCE [LARGE SCALE GENOMIC DNA]</scope>
    <source>
        <strain evidence="1 2">DSM 100619</strain>
    </source>
</reference>
<dbReference type="Proteomes" id="UP001204015">
    <property type="component" value="Unassembled WGS sequence"/>
</dbReference>